<dbReference type="InterPro" id="IPR023198">
    <property type="entry name" value="PGP-like_dom2"/>
</dbReference>
<keyword evidence="2" id="KW-1185">Reference proteome</keyword>
<keyword evidence="1" id="KW-0378">Hydrolase</keyword>
<protein>
    <submittedName>
        <fullName evidence="1">2-haloacid dehalogenase</fullName>
        <ecNumber evidence="1">3.8.1.2</ecNumber>
    </submittedName>
</protein>
<dbReference type="NCBIfam" id="TIGR01549">
    <property type="entry name" value="HAD-SF-IA-v1"/>
    <property type="match status" value="1"/>
</dbReference>
<dbReference type="AlphaFoldDB" id="A0A7W8FQL8"/>
<comment type="caution">
    <text evidence="1">The sequence shown here is derived from an EMBL/GenBank/DDBJ whole genome shotgun (WGS) entry which is preliminary data.</text>
</comment>
<dbReference type="Proteomes" id="UP000525923">
    <property type="component" value="Unassembled WGS sequence"/>
</dbReference>
<dbReference type="Pfam" id="PF00702">
    <property type="entry name" value="Hydrolase"/>
    <property type="match status" value="1"/>
</dbReference>
<dbReference type="InterPro" id="IPR036412">
    <property type="entry name" value="HAD-like_sf"/>
</dbReference>
<dbReference type="SFLD" id="SFLDG01129">
    <property type="entry name" value="C1.5:_HAD__Beta-PGM__Phosphata"/>
    <property type="match status" value="1"/>
</dbReference>
<dbReference type="InterPro" id="IPR052550">
    <property type="entry name" value="Pyrimidine_5'-ntase_YjjG"/>
</dbReference>
<dbReference type="OrthoDB" id="9802350at2"/>
<dbReference type="InterPro" id="IPR011951">
    <property type="entry name" value="HAD-SF_hydro_IA_YjjG/PynA"/>
</dbReference>
<sequence length="232" mass="26243">MARYNTILFDIDDTLMDFRLSERAALHNTFVDYGMPDGFSRFHGSYREISKVLWQDLEEGTMPLAKLGIERFKRLFHQHELDFSAEAFGSQYLDYLGQETHLFPEAEAMLEGLSNCRLAVITNGFGSVQKARLKNSPMQHLFEHVIISEEAGYQKPHSGIFDYAFRKLGLTSKDSVLIVGDSLTSDIKGGMDYGIATCWFNPQGKHNGTAVQPTHEIRCLSELPEIVNGKIE</sequence>
<reference evidence="1 2" key="1">
    <citation type="submission" date="2020-08" db="EMBL/GenBank/DDBJ databases">
        <title>Genomic Encyclopedia of Type Strains, Phase IV (KMG-IV): sequencing the most valuable type-strain genomes for metagenomic binning, comparative biology and taxonomic classification.</title>
        <authorList>
            <person name="Goeker M."/>
        </authorList>
    </citation>
    <scope>NUCLEOTIDE SEQUENCE [LARGE SCALE GENOMIC DNA]</scope>
    <source>
        <strain evidence="1 2">DSM 15895</strain>
    </source>
</reference>
<accession>A0A7W8FQL8</accession>
<dbReference type="PRINTS" id="PR00413">
    <property type="entry name" value="HADHALOGNASE"/>
</dbReference>
<dbReference type="EC" id="3.8.1.2" evidence="1"/>
<evidence type="ECO:0000313" key="1">
    <source>
        <dbReference type="EMBL" id="MBB5178584.1"/>
    </source>
</evidence>
<dbReference type="EMBL" id="JACHHE010000001">
    <property type="protein sequence ID" value="MBB5178584.1"/>
    <property type="molecule type" value="Genomic_DNA"/>
</dbReference>
<dbReference type="SUPFAM" id="SSF56784">
    <property type="entry name" value="HAD-like"/>
    <property type="match status" value="1"/>
</dbReference>
<dbReference type="GO" id="GO:0008253">
    <property type="term" value="F:5'-nucleotidase activity"/>
    <property type="evidence" value="ECO:0007669"/>
    <property type="project" value="InterPro"/>
</dbReference>
<dbReference type="CDD" id="cd04305">
    <property type="entry name" value="HAD_Neu5Ac-Pase_like"/>
    <property type="match status" value="1"/>
</dbReference>
<dbReference type="GO" id="GO:0018784">
    <property type="term" value="F:(S)-2-haloacid dehalogenase activity"/>
    <property type="evidence" value="ECO:0007669"/>
    <property type="project" value="UniProtKB-EC"/>
</dbReference>
<organism evidence="1 2">
    <name type="scientific">Planococcus koreensis</name>
    <dbReference type="NCBI Taxonomy" id="112331"/>
    <lineage>
        <taxon>Bacteria</taxon>
        <taxon>Bacillati</taxon>
        <taxon>Bacillota</taxon>
        <taxon>Bacilli</taxon>
        <taxon>Bacillales</taxon>
        <taxon>Caryophanaceae</taxon>
        <taxon>Planococcus</taxon>
    </lineage>
</organism>
<gene>
    <name evidence="1" type="ORF">HNQ44_000006</name>
</gene>
<dbReference type="PANTHER" id="PTHR47478:SF1">
    <property type="entry name" value="PYRIMIDINE 5'-NUCLEOTIDASE YJJG"/>
    <property type="match status" value="1"/>
</dbReference>
<dbReference type="RefSeq" id="WP_135501387.1">
    <property type="nucleotide sequence ID" value="NZ_CP181055.1"/>
</dbReference>
<dbReference type="SFLD" id="SFLDS00003">
    <property type="entry name" value="Haloacid_Dehalogenase"/>
    <property type="match status" value="1"/>
</dbReference>
<dbReference type="NCBIfam" id="TIGR02254">
    <property type="entry name" value="YjjG_YfnB"/>
    <property type="match status" value="1"/>
</dbReference>
<dbReference type="InterPro" id="IPR023214">
    <property type="entry name" value="HAD_sf"/>
</dbReference>
<dbReference type="PANTHER" id="PTHR47478">
    <property type="match status" value="1"/>
</dbReference>
<dbReference type="Gene3D" id="1.10.150.240">
    <property type="entry name" value="Putative phosphatase, domain 2"/>
    <property type="match status" value="1"/>
</dbReference>
<dbReference type="InterPro" id="IPR006439">
    <property type="entry name" value="HAD-SF_hydro_IA"/>
</dbReference>
<evidence type="ECO:0000313" key="2">
    <source>
        <dbReference type="Proteomes" id="UP000525923"/>
    </source>
</evidence>
<name>A0A7W8FQL8_9BACL</name>
<proteinExistence type="predicted"/>
<dbReference type="NCBIfam" id="TIGR01509">
    <property type="entry name" value="HAD-SF-IA-v3"/>
    <property type="match status" value="1"/>
</dbReference>
<dbReference type="Gene3D" id="3.40.50.1000">
    <property type="entry name" value="HAD superfamily/HAD-like"/>
    <property type="match status" value="1"/>
</dbReference>